<dbReference type="RefSeq" id="WP_284826488.1">
    <property type="nucleotide sequence ID" value="NZ_CP126969.1"/>
</dbReference>
<dbReference type="PANTHER" id="PTHR38479:SF2">
    <property type="entry name" value="WINGED HELIX DNA-BINDING DOMAIN-CONTAINING PROTEIN"/>
    <property type="match status" value="1"/>
</dbReference>
<organism evidence="1 2">
    <name type="scientific">Corynebacterium breve</name>
    <dbReference type="NCBI Taxonomy" id="3049799"/>
    <lineage>
        <taxon>Bacteria</taxon>
        <taxon>Bacillati</taxon>
        <taxon>Actinomycetota</taxon>
        <taxon>Actinomycetes</taxon>
        <taxon>Mycobacteriales</taxon>
        <taxon>Corynebacteriaceae</taxon>
        <taxon>Corynebacterium</taxon>
    </lineage>
</organism>
<keyword evidence="2" id="KW-1185">Reference proteome</keyword>
<reference evidence="1 2" key="1">
    <citation type="submission" date="2023-05" db="EMBL/GenBank/DDBJ databases">
        <title>Corynebacterium suedekumii sp. nov. and Corynebacterium breve sp. nov. isolated from raw cow's milk.</title>
        <authorList>
            <person name="Baer M.K."/>
            <person name="Mehl L."/>
            <person name="Hellmuth R."/>
            <person name="Marke G."/>
            <person name="Lipski A."/>
        </authorList>
    </citation>
    <scope>NUCLEOTIDE SEQUENCE [LARGE SCALE GENOMIC DNA]</scope>
    <source>
        <strain evidence="1 2">R4</strain>
    </source>
</reference>
<gene>
    <name evidence="1" type="ORF">QP027_04990</name>
</gene>
<protein>
    <submittedName>
        <fullName evidence="1">Winged helix DNA-binding domain-containing protein</fullName>
    </submittedName>
</protein>
<accession>A0ABY8VGV3</accession>
<dbReference type="GO" id="GO:0003677">
    <property type="term" value="F:DNA binding"/>
    <property type="evidence" value="ECO:0007669"/>
    <property type="project" value="UniProtKB-KW"/>
</dbReference>
<dbReference type="Pfam" id="PF06224">
    <property type="entry name" value="AlkZ-like"/>
    <property type="match status" value="1"/>
</dbReference>
<dbReference type="Proteomes" id="UP001225598">
    <property type="component" value="Chromosome"/>
</dbReference>
<dbReference type="PANTHER" id="PTHR38479">
    <property type="entry name" value="LMO0824 PROTEIN"/>
    <property type="match status" value="1"/>
</dbReference>
<evidence type="ECO:0000313" key="1">
    <source>
        <dbReference type="EMBL" id="WIM68744.1"/>
    </source>
</evidence>
<keyword evidence="1" id="KW-0238">DNA-binding</keyword>
<sequence>MKPRTKARTRLVAQRLVGVKWVNPVDAMRAFGLMQGQDQSVFSSIALRSTGDIADVAHALESQEIVRGYPMRGTVFAAPAEDLRWMTELLANPGIERARTTVIDSGGSDSDIDAIRHIVLDKGPVTNAEFKAIVTQVNPEASARILYRTRYLLMVEGTLAYLGRDQRIGPAPTGGSLEEVFNGDRQAAANEIIARYIRTHGPVTLEDIVWWSKLPKKLVQESLRNLPNDIETSGEDYLRAGLIDEAAGSSSSVLRAPHLLPAFDEYILGYKDRLFAMSQETHEHVVPRNMGVFRKPVVVDGVVRGSWRKVGDKLVIEDVAGIPAYAEPGIRRKFRDYPFF</sequence>
<dbReference type="EMBL" id="CP126969">
    <property type="protein sequence ID" value="WIM68744.1"/>
    <property type="molecule type" value="Genomic_DNA"/>
</dbReference>
<dbReference type="InterPro" id="IPR009351">
    <property type="entry name" value="AlkZ-like"/>
</dbReference>
<proteinExistence type="predicted"/>
<name>A0ABY8VGV3_9CORY</name>
<evidence type="ECO:0000313" key="2">
    <source>
        <dbReference type="Proteomes" id="UP001225598"/>
    </source>
</evidence>